<accession>A0AB39PSE5</accession>
<name>A0AB39PSE5_9ACTN</name>
<proteinExistence type="predicted"/>
<dbReference type="RefSeq" id="WP_369167828.1">
    <property type="nucleotide sequence ID" value="NZ_CP163439.1"/>
</dbReference>
<reference evidence="1" key="1">
    <citation type="submission" date="2024-07" db="EMBL/GenBank/DDBJ databases">
        <authorList>
            <person name="Yu S.T."/>
        </authorList>
    </citation>
    <scope>NUCLEOTIDE SEQUENCE</scope>
    <source>
        <strain evidence="1">R28</strain>
    </source>
</reference>
<dbReference type="EMBL" id="CP163439">
    <property type="protein sequence ID" value="XDQ33284.1"/>
    <property type="molecule type" value="Genomic_DNA"/>
</dbReference>
<gene>
    <name evidence="1" type="ORF">AB5J49_08125</name>
</gene>
<sequence>MSNNPQTDRTALRDRIRHALCQADGFGFAWGTDMLEPDEYGEVADAVLAVLPAVPVRPAPPAAVLREAAGDAGRLPVDDRYRHHSQLGDAWDAGRDAVVRLLRRKADGVQQPDTETRATWGTRPRCTCSHVVDEHSVYGCLDNCACEWMPKRKPMDPVHILGIDAVSGPGRVADEGPRS</sequence>
<evidence type="ECO:0000313" key="1">
    <source>
        <dbReference type="EMBL" id="XDQ33284.1"/>
    </source>
</evidence>
<protein>
    <submittedName>
        <fullName evidence="1">Uncharacterized protein</fullName>
    </submittedName>
</protein>
<organism evidence="1">
    <name type="scientific">Streptomyces sp. R28</name>
    <dbReference type="NCBI Taxonomy" id="3238628"/>
    <lineage>
        <taxon>Bacteria</taxon>
        <taxon>Bacillati</taxon>
        <taxon>Actinomycetota</taxon>
        <taxon>Actinomycetes</taxon>
        <taxon>Kitasatosporales</taxon>
        <taxon>Streptomycetaceae</taxon>
        <taxon>Streptomyces</taxon>
    </lineage>
</organism>
<dbReference type="AlphaFoldDB" id="A0AB39PSE5"/>